<reference evidence="1" key="1">
    <citation type="submission" date="2021-06" db="EMBL/GenBank/DDBJ databases">
        <authorList>
            <person name="Kallberg Y."/>
            <person name="Tangrot J."/>
            <person name="Rosling A."/>
        </authorList>
    </citation>
    <scope>NUCLEOTIDE SEQUENCE</scope>
    <source>
        <strain evidence="1">MA461A</strain>
    </source>
</reference>
<gene>
    <name evidence="1" type="ORF">RPERSI_LOCUS2799</name>
</gene>
<feature type="non-terminal residue" evidence="1">
    <location>
        <position position="1"/>
    </location>
</feature>
<dbReference type="Proteomes" id="UP000789920">
    <property type="component" value="Unassembled WGS sequence"/>
</dbReference>
<evidence type="ECO:0000313" key="1">
    <source>
        <dbReference type="EMBL" id="CAG8523241.1"/>
    </source>
</evidence>
<name>A0ACA9LCY4_9GLOM</name>
<protein>
    <submittedName>
        <fullName evidence="1">10581_t:CDS:1</fullName>
    </submittedName>
</protein>
<keyword evidence="2" id="KW-1185">Reference proteome</keyword>
<dbReference type="EMBL" id="CAJVQC010003223">
    <property type="protein sequence ID" value="CAG8523241.1"/>
    <property type="molecule type" value="Genomic_DNA"/>
</dbReference>
<organism evidence="1 2">
    <name type="scientific">Racocetra persica</name>
    <dbReference type="NCBI Taxonomy" id="160502"/>
    <lineage>
        <taxon>Eukaryota</taxon>
        <taxon>Fungi</taxon>
        <taxon>Fungi incertae sedis</taxon>
        <taxon>Mucoromycota</taxon>
        <taxon>Glomeromycotina</taxon>
        <taxon>Glomeromycetes</taxon>
        <taxon>Diversisporales</taxon>
        <taxon>Gigasporaceae</taxon>
        <taxon>Racocetra</taxon>
    </lineage>
</organism>
<comment type="caution">
    <text evidence="1">The sequence shown here is derived from an EMBL/GenBank/DDBJ whole genome shotgun (WGS) entry which is preliminary data.</text>
</comment>
<accession>A0ACA9LCY4</accession>
<proteinExistence type="predicted"/>
<evidence type="ECO:0000313" key="2">
    <source>
        <dbReference type="Proteomes" id="UP000789920"/>
    </source>
</evidence>
<sequence length="137" mass="15811">SRCDANKARFSATTTALTKNDPSISTTLCDIYNVHKKVYLENLQGKIPIQTLVKELEDGQFKYNYKCDNLPCAHTIQERLAKNQILDLDNIYQHWHIEHSQLLLPNRLKTGKHSLQQLLQEFSHEYASWSAPQQATT</sequence>